<keyword evidence="3" id="KW-0808">Transferase</keyword>
<comment type="cofactor">
    <cofactor evidence="1">
        <name>Mg(2+)</name>
        <dbReference type="ChEBI" id="CHEBI:18420"/>
    </cofactor>
</comment>
<evidence type="ECO:0000256" key="1">
    <source>
        <dbReference type="ARBA" id="ARBA00001946"/>
    </source>
</evidence>
<protein>
    <submittedName>
        <fullName evidence="7">1-deoxy-D-xylulose-5-phosphate synthase 2, chloroplastic</fullName>
    </submittedName>
</protein>
<dbReference type="GO" id="GO:0008661">
    <property type="term" value="F:1-deoxy-D-xylulose-5-phosphate synthase activity"/>
    <property type="evidence" value="ECO:0007669"/>
    <property type="project" value="InterPro"/>
</dbReference>
<name>A0AAW2XIF5_9LAMI</name>
<dbReference type="InterPro" id="IPR005477">
    <property type="entry name" value="Dxylulose-5-P_synthase"/>
</dbReference>
<dbReference type="PANTHER" id="PTHR43322:SF6">
    <property type="entry name" value="1-DEOXY-D-XYLULOSE-5-PHOSPHATE SYNTHASE"/>
    <property type="match status" value="1"/>
</dbReference>
<evidence type="ECO:0000256" key="3">
    <source>
        <dbReference type="ARBA" id="ARBA00022679"/>
    </source>
</evidence>
<evidence type="ECO:0000256" key="2">
    <source>
        <dbReference type="ARBA" id="ARBA00011738"/>
    </source>
</evidence>
<feature type="region of interest" description="Disordered" evidence="6">
    <location>
        <begin position="181"/>
        <end position="200"/>
    </location>
</feature>
<dbReference type="InterPro" id="IPR029061">
    <property type="entry name" value="THDP-binding"/>
</dbReference>
<dbReference type="Gene3D" id="3.40.50.970">
    <property type="match status" value="1"/>
</dbReference>
<evidence type="ECO:0000256" key="4">
    <source>
        <dbReference type="ARBA" id="ARBA00022842"/>
    </source>
</evidence>
<accession>A0AAW2XIF5</accession>
<dbReference type="GO" id="GO:0016114">
    <property type="term" value="P:terpenoid biosynthetic process"/>
    <property type="evidence" value="ECO:0007669"/>
    <property type="project" value="InterPro"/>
</dbReference>
<gene>
    <name evidence="7" type="ORF">Slati_1332700</name>
</gene>
<comment type="caution">
    <text evidence="7">The sequence shown here is derived from an EMBL/GenBank/DDBJ whole genome shotgun (WGS) entry which is preliminary data.</text>
</comment>
<keyword evidence="5" id="KW-0786">Thiamine pyrophosphate</keyword>
<dbReference type="AlphaFoldDB" id="A0AAW2XIF5"/>
<reference evidence="7" key="1">
    <citation type="submission" date="2020-06" db="EMBL/GenBank/DDBJ databases">
        <authorList>
            <person name="Li T."/>
            <person name="Hu X."/>
            <person name="Zhang T."/>
            <person name="Song X."/>
            <person name="Zhang H."/>
            <person name="Dai N."/>
            <person name="Sheng W."/>
            <person name="Hou X."/>
            <person name="Wei L."/>
        </authorList>
    </citation>
    <scope>NUCLEOTIDE SEQUENCE</scope>
    <source>
        <strain evidence="7">KEN1</strain>
        <tissue evidence="7">Leaf</tissue>
    </source>
</reference>
<dbReference type="EMBL" id="JACGWN010000004">
    <property type="protein sequence ID" value="KAL0453546.1"/>
    <property type="molecule type" value="Genomic_DNA"/>
</dbReference>
<evidence type="ECO:0000256" key="6">
    <source>
        <dbReference type="SAM" id="MobiDB-lite"/>
    </source>
</evidence>
<organism evidence="7">
    <name type="scientific">Sesamum latifolium</name>
    <dbReference type="NCBI Taxonomy" id="2727402"/>
    <lineage>
        <taxon>Eukaryota</taxon>
        <taxon>Viridiplantae</taxon>
        <taxon>Streptophyta</taxon>
        <taxon>Embryophyta</taxon>
        <taxon>Tracheophyta</taxon>
        <taxon>Spermatophyta</taxon>
        <taxon>Magnoliopsida</taxon>
        <taxon>eudicotyledons</taxon>
        <taxon>Gunneridae</taxon>
        <taxon>Pentapetalae</taxon>
        <taxon>asterids</taxon>
        <taxon>lamiids</taxon>
        <taxon>Lamiales</taxon>
        <taxon>Pedaliaceae</taxon>
        <taxon>Sesamum</taxon>
    </lineage>
</organism>
<proteinExistence type="predicted"/>
<dbReference type="PANTHER" id="PTHR43322">
    <property type="entry name" value="1-D-DEOXYXYLULOSE 5-PHOSPHATE SYNTHASE-RELATED"/>
    <property type="match status" value="1"/>
</dbReference>
<evidence type="ECO:0000256" key="5">
    <source>
        <dbReference type="ARBA" id="ARBA00023052"/>
    </source>
</evidence>
<dbReference type="SUPFAM" id="SSF52518">
    <property type="entry name" value="Thiamin diphosphate-binding fold (THDP-binding)"/>
    <property type="match status" value="1"/>
</dbReference>
<reference evidence="7" key="2">
    <citation type="journal article" date="2024" name="Plant">
        <title>Genomic evolution and insights into agronomic trait innovations of Sesamum species.</title>
        <authorList>
            <person name="Miao H."/>
            <person name="Wang L."/>
            <person name="Qu L."/>
            <person name="Liu H."/>
            <person name="Sun Y."/>
            <person name="Le M."/>
            <person name="Wang Q."/>
            <person name="Wei S."/>
            <person name="Zheng Y."/>
            <person name="Lin W."/>
            <person name="Duan Y."/>
            <person name="Cao H."/>
            <person name="Xiong S."/>
            <person name="Wang X."/>
            <person name="Wei L."/>
            <person name="Li C."/>
            <person name="Ma Q."/>
            <person name="Ju M."/>
            <person name="Zhao R."/>
            <person name="Li G."/>
            <person name="Mu C."/>
            <person name="Tian Q."/>
            <person name="Mei H."/>
            <person name="Zhang T."/>
            <person name="Gao T."/>
            <person name="Zhang H."/>
        </authorList>
    </citation>
    <scope>NUCLEOTIDE SEQUENCE</scope>
    <source>
        <strain evidence="7">KEN1</strain>
    </source>
</reference>
<keyword evidence="4" id="KW-0460">Magnesium</keyword>
<dbReference type="Pfam" id="PF13292">
    <property type="entry name" value="DXP_synthase_N"/>
    <property type="match status" value="1"/>
</dbReference>
<evidence type="ECO:0000313" key="7">
    <source>
        <dbReference type="EMBL" id="KAL0453546.1"/>
    </source>
</evidence>
<sequence>MASCGVMRNNLLSSLLCSHDSPSWLSSSTAILPVKRRKFSGIAAVQQDGDDIGVVKTPRSLNFSGEKPSTPILDTINYPIHMKNLSVEELEKLSDELREEIVYTVSKTGGHLSSSLGVSELTVALHHVFNTPDDKIIWDVGHQAYPHKILTGRRSRMHTIRQTSGLAGFPKREESAHDAFGVGHSSTSISAGLEKNHQGE</sequence>
<comment type="subunit">
    <text evidence="2">Homodimer.</text>
</comment>